<comment type="caution">
    <text evidence="2">The sequence shown here is derived from an EMBL/GenBank/DDBJ whole genome shotgun (WGS) entry which is preliminary data.</text>
</comment>
<name>A0A917ZDG2_9ACTN</name>
<protein>
    <submittedName>
        <fullName evidence="2">Metallophosphoesterase</fullName>
    </submittedName>
</protein>
<dbReference type="InterPro" id="IPR029052">
    <property type="entry name" value="Metallo-depent_PP-like"/>
</dbReference>
<keyword evidence="3" id="KW-1185">Reference proteome</keyword>
<proteinExistence type="predicted"/>
<feature type="region of interest" description="Disordered" evidence="1">
    <location>
        <begin position="61"/>
        <end position="85"/>
    </location>
</feature>
<dbReference type="Gene3D" id="3.30.750.180">
    <property type="entry name" value="GpdQ, beta-strand dimerisation domain"/>
    <property type="match status" value="1"/>
</dbReference>
<dbReference type="NCBIfam" id="TIGR03767">
    <property type="entry name" value="P_acnes_RR"/>
    <property type="match status" value="1"/>
</dbReference>
<evidence type="ECO:0000313" key="2">
    <source>
        <dbReference type="EMBL" id="GGO80965.1"/>
    </source>
</evidence>
<organism evidence="2 3">
    <name type="scientific">Wenjunlia tyrosinilytica</name>
    <dbReference type="NCBI Taxonomy" id="1544741"/>
    <lineage>
        <taxon>Bacteria</taxon>
        <taxon>Bacillati</taxon>
        <taxon>Actinomycetota</taxon>
        <taxon>Actinomycetes</taxon>
        <taxon>Kitasatosporales</taxon>
        <taxon>Streptomycetaceae</taxon>
        <taxon>Wenjunlia</taxon>
    </lineage>
</organism>
<dbReference type="SUPFAM" id="SSF56300">
    <property type="entry name" value="Metallo-dependent phosphatases"/>
    <property type="match status" value="1"/>
</dbReference>
<dbReference type="InterPro" id="IPR051918">
    <property type="entry name" value="STPP_CPPED1"/>
</dbReference>
<dbReference type="InterPro" id="IPR022506">
    <property type="entry name" value="Metallophosphoesterase_PPA1498"/>
</dbReference>
<dbReference type="PROSITE" id="PS51318">
    <property type="entry name" value="TAT"/>
    <property type="match status" value="1"/>
</dbReference>
<feature type="compositionally biased region" description="Polar residues" evidence="1">
    <location>
        <begin position="66"/>
        <end position="81"/>
    </location>
</feature>
<reference evidence="2" key="1">
    <citation type="journal article" date="2014" name="Int. J. Syst. Evol. Microbiol.">
        <title>Complete genome sequence of Corynebacterium casei LMG S-19264T (=DSM 44701T), isolated from a smear-ripened cheese.</title>
        <authorList>
            <consortium name="US DOE Joint Genome Institute (JGI-PGF)"/>
            <person name="Walter F."/>
            <person name="Albersmeier A."/>
            <person name="Kalinowski J."/>
            <person name="Ruckert C."/>
        </authorList>
    </citation>
    <scope>NUCLEOTIDE SEQUENCE</scope>
    <source>
        <strain evidence="2">CGMCC 4.7201</strain>
    </source>
</reference>
<reference evidence="2" key="2">
    <citation type="submission" date="2020-09" db="EMBL/GenBank/DDBJ databases">
        <authorList>
            <person name="Sun Q."/>
            <person name="Zhou Y."/>
        </authorList>
    </citation>
    <scope>NUCLEOTIDE SEQUENCE</scope>
    <source>
        <strain evidence="2">CGMCC 4.7201</strain>
    </source>
</reference>
<dbReference type="InterPro" id="IPR006311">
    <property type="entry name" value="TAT_signal"/>
</dbReference>
<sequence length="585" mass="63088">MADTTSVGTSNAFNRRRFLTAAGATALAAGGGAAVAETVSGSRADAVPARPAAAREAVEGAFDASRPSNAGTTLSSVSTLPGGSGYRRLRPGPGWSLVVRPDLAAPKSGREDRRRDLACFVQFTDLHLVDVQNPLRLEYMRADTASAWRPHEALTVAGAASLVERVNSLGGGPHTGHPIGFVMTTGDNCDNNARVELEWFLTVMSGGRITPNTGDPKAYEGVQNSNNPMYWHPESALRDQDKKRGFPRIPGFLGAAISPVRSPGLRMPWYSTVGNHDDLPLGCFTPAGKVFRDSATGHRKLQDVPAAEASQLWAAIKKDPRQASAMYRDFLTGKSRKTRTVTADPRRAPFTPHDYLKAHLDPRFAGAGPAGHGYTSANLDGDRLYYAFTVADGVIGISLDTTNRGGHFEGSIGTDQMRWLERTLKAHKDAHVLVFSHHTSTSMKNLRTDPARPKEKRHGGQELVTLLHAYPNVVAWINGHTHKNQITAHPHANPARSFWEVNTASHIDYPQLARVIELVDNGDGTLSILTTLIESAAPVRTDFGDLSSVGLASLYRELSYNAPGVRTGLAGAPKDRNTELLVKRA</sequence>
<accession>A0A917ZDG2</accession>
<dbReference type="InterPro" id="IPR042281">
    <property type="entry name" value="GpdQ_beta-strand"/>
</dbReference>
<gene>
    <name evidence="2" type="ORF">GCM10012280_04120</name>
</gene>
<evidence type="ECO:0000313" key="3">
    <source>
        <dbReference type="Proteomes" id="UP000641932"/>
    </source>
</evidence>
<dbReference type="AlphaFoldDB" id="A0A917ZDG2"/>
<evidence type="ECO:0000256" key="1">
    <source>
        <dbReference type="SAM" id="MobiDB-lite"/>
    </source>
</evidence>
<dbReference type="RefSeq" id="WP_189129673.1">
    <property type="nucleotide sequence ID" value="NZ_BMMS01000001.1"/>
</dbReference>
<dbReference type="PANTHER" id="PTHR43143">
    <property type="entry name" value="METALLOPHOSPHOESTERASE, CALCINEURIN SUPERFAMILY"/>
    <property type="match status" value="1"/>
</dbReference>
<dbReference type="Proteomes" id="UP000641932">
    <property type="component" value="Unassembled WGS sequence"/>
</dbReference>
<dbReference type="EMBL" id="BMMS01000001">
    <property type="protein sequence ID" value="GGO80965.1"/>
    <property type="molecule type" value="Genomic_DNA"/>
</dbReference>
<dbReference type="PANTHER" id="PTHR43143:SF1">
    <property type="entry name" value="SERINE_THREONINE-PROTEIN PHOSPHATASE CPPED1"/>
    <property type="match status" value="1"/>
</dbReference>